<dbReference type="Pfam" id="PF00892">
    <property type="entry name" value="EamA"/>
    <property type="match status" value="2"/>
</dbReference>
<dbReference type="RefSeq" id="WP_072299141.1">
    <property type="nucleotide sequence ID" value="NZ_FPIP01000001.1"/>
</dbReference>
<comment type="subcellular location">
    <subcellularLocation>
        <location evidence="1">Cell membrane</location>
        <topology evidence="1">Multi-pass membrane protein</topology>
    </subcellularLocation>
</comment>
<name>A0A1K1LU50_RUMFL</name>
<feature type="transmembrane region" description="Helical" evidence="7">
    <location>
        <begin position="102"/>
        <end position="119"/>
    </location>
</feature>
<dbReference type="InterPro" id="IPR000620">
    <property type="entry name" value="EamA_dom"/>
</dbReference>
<feature type="transmembrane region" description="Helical" evidence="7">
    <location>
        <begin position="68"/>
        <end position="90"/>
    </location>
</feature>
<evidence type="ECO:0000256" key="7">
    <source>
        <dbReference type="SAM" id="Phobius"/>
    </source>
</evidence>
<keyword evidence="4 7" id="KW-0812">Transmembrane</keyword>
<dbReference type="GO" id="GO:0005886">
    <property type="term" value="C:plasma membrane"/>
    <property type="evidence" value="ECO:0007669"/>
    <property type="project" value="UniProtKB-SubCell"/>
</dbReference>
<proteinExistence type="inferred from homology"/>
<dbReference type="PANTHER" id="PTHR42920:SF5">
    <property type="entry name" value="EAMA DOMAIN-CONTAINING PROTEIN"/>
    <property type="match status" value="1"/>
</dbReference>
<evidence type="ECO:0000313" key="9">
    <source>
        <dbReference type="EMBL" id="SFW14386.1"/>
    </source>
</evidence>
<feature type="transmembrane region" description="Helical" evidence="7">
    <location>
        <begin position="155"/>
        <end position="174"/>
    </location>
</feature>
<evidence type="ECO:0000256" key="6">
    <source>
        <dbReference type="ARBA" id="ARBA00023136"/>
    </source>
</evidence>
<gene>
    <name evidence="9" type="ORF">SAMN02910280_0757</name>
</gene>
<evidence type="ECO:0000313" key="10">
    <source>
        <dbReference type="Proteomes" id="UP000183461"/>
    </source>
</evidence>
<feature type="transmembrane region" description="Helical" evidence="7">
    <location>
        <begin position="39"/>
        <end position="56"/>
    </location>
</feature>
<sequence length="304" mass="33274">MLKTIRGSLMLLTAAFIWGTAFVAQSKGMDYVEPFTYNSVRTLIGGLVLLPMIFFFRRRSSRKASENNIKISFIGGIICGLVLFAASSFQQLGISLTSAGKAGFITALYVVIVPVIGIISGQKPNIKIWLCVFIAVLGFYLLCIKEGFRLSKGDLYVLICAVFYSVHIIVIDHFNSKGAEPVKMSCVQFFTAGSIMMICMFIFESPALSSIFAAKYTILYAGVMSCGVAYTLQMIGQKYTEPTVATLIMSLESVFAALAGWIILNEQMSIKEFSGCALVFTAVVASQLDISFKNIIQIREKGDT</sequence>
<feature type="transmembrane region" description="Helical" evidence="7">
    <location>
        <begin position="244"/>
        <end position="264"/>
    </location>
</feature>
<dbReference type="InterPro" id="IPR037185">
    <property type="entry name" value="EmrE-like"/>
</dbReference>
<organism evidence="9 10">
    <name type="scientific">Ruminococcus flavefaciens</name>
    <dbReference type="NCBI Taxonomy" id="1265"/>
    <lineage>
        <taxon>Bacteria</taxon>
        <taxon>Bacillati</taxon>
        <taxon>Bacillota</taxon>
        <taxon>Clostridia</taxon>
        <taxon>Eubacteriales</taxon>
        <taxon>Oscillospiraceae</taxon>
        <taxon>Ruminococcus</taxon>
    </lineage>
</organism>
<feature type="transmembrane region" description="Helical" evidence="7">
    <location>
        <begin position="209"/>
        <end position="232"/>
    </location>
</feature>
<dbReference type="AlphaFoldDB" id="A0A1K1LU50"/>
<feature type="transmembrane region" description="Helical" evidence="7">
    <location>
        <begin position="126"/>
        <end position="143"/>
    </location>
</feature>
<evidence type="ECO:0000256" key="5">
    <source>
        <dbReference type="ARBA" id="ARBA00022989"/>
    </source>
</evidence>
<dbReference type="Proteomes" id="UP000183461">
    <property type="component" value="Unassembled WGS sequence"/>
</dbReference>
<comment type="similarity">
    <text evidence="2">Belongs to the EamA transporter family.</text>
</comment>
<protein>
    <submittedName>
        <fullName evidence="9">Permease of the drug/metabolite transporter (DMT) superfamily</fullName>
    </submittedName>
</protein>
<dbReference type="EMBL" id="FPIP01000001">
    <property type="protein sequence ID" value="SFW14386.1"/>
    <property type="molecule type" value="Genomic_DNA"/>
</dbReference>
<feature type="domain" description="EamA" evidence="8">
    <location>
        <begin position="6"/>
        <end position="142"/>
    </location>
</feature>
<keyword evidence="6 7" id="KW-0472">Membrane</keyword>
<feature type="domain" description="EamA" evidence="8">
    <location>
        <begin position="152"/>
        <end position="284"/>
    </location>
</feature>
<dbReference type="PANTHER" id="PTHR42920">
    <property type="entry name" value="OS03G0707200 PROTEIN-RELATED"/>
    <property type="match status" value="1"/>
</dbReference>
<evidence type="ECO:0000256" key="2">
    <source>
        <dbReference type="ARBA" id="ARBA00007362"/>
    </source>
</evidence>
<evidence type="ECO:0000259" key="8">
    <source>
        <dbReference type="Pfam" id="PF00892"/>
    </source>
</evidence>
<dbReference type="SUPFAM" id="SSF103481">
    <property type="entry name" value="Multidrug resistance efflux transporter EmrE"/>
    <property type="match status" value="2"/>
</dbReference>
<keyword evidence="5 7" id="KW-1133">Transmembrane helix</keyword>
<dbReference type="InterPro" id="IPR051258">
    <property type="entry name" value="Diverse_Substrate_Transporter"/>
</dbReference>
<accession>A0A1K1LU50</accession>
<evidence type="ECO:0000256" key="1">
    <source>
        <dbReference type="ARBA" id="ARBA00004651"/>
    </source>
</evidence>
<evidence type="ECO:0000256" key="3">
    <source>
        <dbReference type="ARBA" id="ARBA00022475"/>
    </source>
</evidence>
<reference evidence="9 10" key="1">
    <citation type="submission" date="2016-11" db="EMBL/GenBank/DDBJ databases">
        <authorList>
            <person name="Jaros S."/>
            <person name="Januszkiewicz K."/>
            <person name="Wedrychowicz H."/>
        </authorList>
    </citation>
    <scope>NUCLEOTIDE SEQUENCE [LARGE SCALE GENOMIC DNA]</scope>
    <source>
        <strain evidence="9 10">YL228</strain>
    </source>
</reference>
<keyword evidence="3" id="KW-1003">Cell membrane</keyword>
<feature type="transmembrane region" description="Helical" evidence="7">
    <location>
        <begin position="186"/>
        <end position="203"/>
    </location>
</feature>
<evidence type="ECO:0000256" key="4">
    <source>
        <dbReference type="ARBA" id="ARBA00022692"/>
    </source>
</evidence>